<keyword evidence="5" id="KW-1185">Reference proteome</keyword>
<name>A0A1H9HVR1_9RHOB</name>
<evidence type="ECO:0000313" key="4">
    <source>
        <dbReference type="EMBL" id="SEQ66453.1"/>
    </source>
</evidence>
<evidence type="ECO:0000256" key="1">
    <source>
        <dbReference type="ARBA" id="ARBA00022748"/>
    </source>
</evidence>
<keyword evidence="3" id="KW-1133">Transmembrane helix</keyword>
<keyword evidence="3" id="KW-0812">Transmembrane</keyword>
<dbReference type="Gene3D" id="1.25.40.10">
    <property type="entry name" value="Tetratricopeptide repeat domain"/>
    <property type="match status" value="1"/>
</dbReference>
<keyword evidence="3" id="KW-0472">Membrane</keyword>
<sequence>MLFWIITGALALTVAVLLALALTRGRGEDEAPAAYDLRVYRDQLKEVERDLARGVIAAEDAERTRSEISRRILAADAQLQQGGRTGGQPKALAMGVAGLTVVGLLAGSFLLYRQLGAPGYDDLSLKTRIEMAKDTRANRPSQAEVEANRATLDAPLGQPAPEYAALMDKLRKAVAERPDDLQGVKLLARNEAALGNFVAAQEAQARVLTLLGDAATANDYVDYADTLILATGGYVSPEAEAALLAALARDPRQGAARYYMGLMFAQTGRPDTAFRIWEELLREGPADAPWIAPIRGQIQELAMLAGAEFTLPPEEGLKGPDAADVQAAGEMSAEDRQEMIRGMVSTLSERLATEGGTPAEWARLIGAYGVLGEPDRAREIWTEAQQVFADKPNALAEVRAGAARAGVAE</sequence>
<dbReference type="RefSeq" id="WP_090270413.1">
    <property type="nucleotide sequence ID" value="NZ_FOEP01000010.1"/>
</dbReference>
<keyword evidence="1" id="KW-0201">Cytochrome c-type biogenesis</keyword>
<organism evidence="4 5">
    <name type="scientific">Thalassovita taeanensis</name>
    <dbReference type="NCBI Taxonomy" id="657014"/>
    <lineage>
        <taxon>Bacteria</taxon>
        <taxon>Pseudomonadati</taxon>
        <taxon>Pseudomonadota</taxon>
        <taxon>Alphaproteobacteria</taxon>
        <taxon>Rhodobacterales</taxon>
        <taxon>Roseobacteraceae</taxon>
        <taxon>Thalassovita</taxon>
    </lineage>
</organism>
<dbReference type="AlphaFoldDB" id="A0A1H9HVR1"/>
<dbReference type="InterPro" id="IPR017560">
    <property type="entry name" value="Cyt_c_biogenesis_CcmI"/>
</dbReference>
<proteinExistence type="predicted"/>
<dbReference type="OrthoDB" id="9815847at2"/>
<dbReference type="EMBL" id="FOEP01000010">
    <property type="protein sequence ID" value="SEQ66453.1"/>
    <property type="molecule type" value="Genomic_DNA"/>
</dbReference>
<dbReference type="NCBIfam" id="TIGR03142">
    <property type="entry name" value="cytochro_ccmI"/>
    <property type="match status" value="1"/>
</dbReference>
<dbReference type="SUPFAM" id="SSF48452">
    <property type="entry name" value="TPR-like"/>
    <property type="match status" value="1"/>
</dbReference>
<evidence type="ECO:0000256" key="2">
    <source>
        <dbReference type="SAM" id="MobiDB-lite"/>
    </source>
</evidence>
<dbReference type="STRING" id="657014.SAMN04488092_110111"/>
<evidence type="ECO:0000313" key="5">
    <source>
        <dbReference type="Proteomes" id="UP000198634"/>
    </source>
</evidence>
<feature type="region of interest" description="Disordered" evidence="2">
    <location>
        <begin position="134"/>
        <end position="156"/>
    </location>
</feature>
<accession>A0A1H9HVR1</accession>
<reference evidence="4 5" key="1">
    <citation type="submission" date="2016-10" db="EMBL/GenBank/DDBJ databases">
        <authorList>
            <person name="de Groot N.N."/>
        </authorList>
    </citation>
    <scope>NUCLEOTIDE SEQUENCE [LARGE SCALE GENOMIC DNA]</scope>
    <source>
        <strain evidence="4 5">DSM 22007</strain>
    </source>
</reference>
<gene>
    <name evidence="4" type="ORF">SAMN04488092_110111</name>
</gene>
<dbReference type="GO" id="GO:0017004">
    <property type="term" value="P:cytochrome complex assembly"/>
    <property type="evidence" value="ECO:0007669"/>
    <property type="project" value="UniProtKB-KW"/>
</dbReference>
<protein>
    <submittedName>
        <fullName evidence="4">Cytochrome c-type biogenesis protein CcmH</fullName>
    </submittedName>
</protein>
<feature type="transmembrane region" description="Helical" evidence="3">
    <location>
        <begin position="91"/>
        <end position="112"/>
    </location>
</feature>
<dbReference type="Proteomes" id="UP000198634">
    <property type="component" value="Unassembled WGS sequence"/>
</dbReference>
<evidence type="ECO:0000256" key="3">
    <source>
        <dbReference type="SAM" id="Phobius"/>
    </source>
</evidence>
<dbReference type="InterPro" id="IPR011990">
    <property type="entry name" value="TPR-like_helical_dom_sf"/>
</dbReference>